<feature type="compositionally biased region" description="Low complexity" evidence="5">
    <location>
        <begin position="722"/>
        <end position="732"/>
    </location>
</feature>
<proteinExistence type="inferred from homology"/>
<dbReference type="RefSeq" id="XP_021749492.1">
    <property type="nucleotide sequence ID" value="XM_021893800.1"/>
</dbReference>
<protein>
    <recommendedName>
        <fullName evidence="3">phosphatidate phosphatase</fullName>
        <ecNumber evidence="3">3.1.3.4</ecNumber>
    </recommendedName>
</protein>
<dbReference type="InterPro" id="IPR007651">
    <property type="entry name" value="Lipin_N"/>
</dbReference>
<organism evidence="7 8">
    <name type="scientific">Chenopodium quinoa</name>
    <name type="common">Quinoa</name>
    <dbReference type="NCBI Taxonomy" id="63459"/>
    <lineage>
        <taxon>Eukaryota</taxon>
        <taxon>Viridiplantae</taxon>
        <taxon>Streptophyta</taxon>
        <taxon>Embryophyta</taxon>
        <taxon>Tracheophyta</taxon>
        <taxon>Spermatophyta</taxon>
        <taxon>Magnoliopsida</taxon>
        <taxon>eudicotyledons</taxon>
        <taxon>Gunneridae</taxon>
        <taxon>Pentapetalae</taxon>
        <taxon>Caryophyllales</taxon>
        <taxon>Chenopodiaceae</taxon>
        <taxon>Chenopodioideae</taxon>
        <taxon>Atripliceae</taxon>
        <taxon>Chenopodium</taxon>
    </lineage>
</organism>
<feature type="region of interest" description="Disordered" evidence="5">
    <location>
        <begin position="549"/>
        <end position="587"/>
    </location>
</feature>
<dbReference type="InterPro" id="IPR036412">
    <property type="entry name" value="HAD-like_sf"/>
</dbReference>
<name>A0A803N8T7_CHEQI</name>
<feature type="compositionally biased region" description="Polar residues" evidence="5">
    <location>
        <begin position="562"/>
        <end position="572"/>
    </location>
</feature>
<dbReference type="InterPro" id="IPR013209">
    <property type="entry name" value="LNS2"/>
</dbReference>
<sequence>MNVVGKVGSLITQGVYSVATPFHPFGGAVDIIVVQQQDGSFRSTPWYVQFGKFQGVLKGAEKVVRINVNGNEASFHMNLDNSGEAYFVREADPGESSEKECLLKDEREGILGHSYSVDNSQFRNTESVENFRLQSTLSDPGILRDDYSSFNRLERNDSDACRFYDFQDDQSFDDSVDLSSEYGSSRYDPMDAVENFVEAQGSDSEMVLVSVDGHILTAPILSSEHDSESVPLDTPQFHLGPGKGRDFTVGETPWDPEYLNDLEGPSCIPASVVTSSENDNALSQEGRAHIVIEEHACQDQGRVESAIQQSEEYHDEGTGSMHKSGSCRENGEHPHTEINNLVACDDFGKSGCQGEGSGDMHELEASGQGKYLQKNGGVEYTHQPEALEDDKKCAHQDDDDKSIEHQGRELCLRSKIEETSPRTKNEDKFKSCLDFASVEVDNTSESEGSPLGARVEADFTEEKSALSIQVSDKADIQCTPERSGDGGSVAEFNRRVLVEGEADDGSSPAIYITEVSERDDGVRTSIEANGSDLTPIENAKVCKNEPERINSSMESDMCSKEGNVSETISNGSEDPKSHTRSSSEQIEADINPTLEISLCRHLLRPGMGLSAADEAFSAHRLSEEEFRNIASSVMKNENLVIRYKGKYIPWDQAAAIILGLAAFGSNFFIELKDAIPVEQEVASDIVVHDSGSASGRRWRLWPNPFRRVKTLERSTSTASEDVFVDSESVSRSPSIDQTPISQSGTPLSESSLKSVHKKILRTNIPTNEQISSLNLKEGQNDITFSFSTRVLGLQQVEAHIYLWKWNARIVISDVDGTITRSDVLGQFMPLVGKDWSQSGVARLFSAIKENGYQLLFLSARAIVQAYLTKSFLFNLKQDGKTLPNGPVVISPNGLFPSLFREVIRRAPHEFKIACLEDIKALFPPDYNPFYAGFGNRDTDELTYRKLGIPKGKIFIINPKGEVAINHRIDVKSYTSLHTLVHDMFPPTSMVEQEDYNSWNYWKMPMPDISI</sequence>
<reference evidence="7" key="1">
    <citation type="journal article" date="2017" name="Nature">
        <title>The genome of Chenopodium quinoa.</title>
        <authorList>
            <person name="Jarvis D.E."/>
            <person name="Ho Y.S."/>
            <person name="Lightfoot D.J."/>
            <person name="Schmoeckel S.M."/>
            <person name="Li B."/>
            <person name="Borm T.J.A."/>
            <person name="Ohyanagi H."/>
            <person name="Mineta K."/>
            <person name="Michell C.T."/>
            <person name="Saber N."/>
            <person name="Kharbatia N.M."/>
            <person name="Rupper R.R."/>
            <person name="Sharp A.R."/>
            <person name="Dally N."/>
            <person name="Boughton B.A."/>
            <person name="Woo Y.H."/>
            <person name="Gao G."/>
            <person name="Schijlen E.G.W.M."/>
            <person name="Guo X."/>
            <person name="Momin A.A."/>
            <person name="Negrao S."/>
            <person name="Al-Babili S."/>
            <person name="Gehring C."/>
            <person name="Roessner U."/>
            <person name="Jung C."/>
            <person name="Murphy K."/>
            <person name="Arold S.T."/>
            <person name="Gojobori T."/>
            <person name="van der Linden C.G."/>
            <person name="van Loo E.N."/>
            <person name="Jellen E.N."/>
            <person name="Maughan P.J."/>
            <person name="Tester M."/>
        </authorList>
    </citation>
    <scope>NUCLEOTIDE SEQUENCE [LARGE SCALE GENOMIC DNA]</scope>
    <source>
        <strain evidence="7">cv. PI 614886</strain>
    </source>
</reference>
<keyword evidence="8" id="KW-1185">Reference proteome</keyword>
<dbReference type="AlphaFoldDB" id="A0A803N8T7"/>
<dbReference type="GeneID" id="110715232"/>
<gene>
    <name evidence="7" type="primary">LOC110715232</name>
</gene>
<dbReference type="PANTHER" id="PTHR12181:SF59">
    <property type="entry name" value="PHOSPHATIDATE PHOSPHATASE PAH1"/>
    <property type="match status" value="1"/>
</dbReference>
<feature type="compositionally biased region" description="Polar residues" evidence="5">
    <location>
        <begin position="733"/>
        <end position="748"/>
    </location>
</feature>
<dbReference type="Gramene" id="AUR62042288-RA">
    <property type="protein sequence ID" value="AUR62042288-RA:cds"/>
    <property type="gene ID" value="AUR62042288"/>
</dbReference>
<dbReference type="Pfam" id="PF08235">
    <property type="entry name" value="LNS2"/>
    <property type="match status" value="1"/>
</dbReference>
<dbReference type="SUPFAM" id="SSF56784">
    <property type="entry name" value="HAD-like"/>
    <property type="match status" value="1"/>
</dbReference>
<dbReference type="PANTHER" id="PTHR12181">
    <property type="entry name" value="LIPIN"/>
    <property type="match status" value="1"/>
</dbReference>
<evidence type="ECO:0000313" key="7">
    <source>
        <dbReference type="EnsemblPlants" id="AUR62042288-RA:cds"/>
    </source>
</evidence>
<evidence type="ECO:0000313" key="8">
    <source>
        <dbReference type="Proteomes" id="UP000596660"/>
    </source>
</evidence>
<evidence type="ECO:0000256" key="5">
    <source>
        <dbReference type="SAM" id="MobiDB-lite"/>
    </source>
</evidence>
<dbReference type="Proteomes" id="UP000596660">
    <property type="component" value="Unplaced"/>
</dbReference>
<dbReference type="Pfam" id="PF04571">
    <property type="entry name" value="Lipin_N"/>
    <property type="match status" value="1"/>
</dbReference>
<reference evidence="7" key="2">
    <citation type="submission" date="2021-03" db="UniProtKB">
        <authorList>
            <consortium name="EnsemblPlants"/>
        </authorList>
    </citation>
    <scope>IDENTIFICATION</scope>
</reference>
<dbReference type="EC" id="3.1.3.4" evidence="3"/>
<feature type="region of interest" description="Disordered" evidence="5">
    <location>
        <begin position="722"/>
        <end position="748"/>
    </location>
</feature>
<dbReference type="OMA" id="NFCTEHI"/>
<dbReference type="InterPro" id="IPR031703">
    <property type="entry name" value="Lipin_mid"/>
</dbReference>
<dbReference type="KEGG" id="cqi:110715232"/>
<evidence type="ECO:0000256" key="3">
    <source>
        <dbReference type="ARBA" id="ARBA00012638"/>
    </source>
</evidence>
<dbReference type="EnsemblPlants" id="AUR62042288-RA">
    <property type="protein sequence ID" value="AUR62042288-RA:cds"/>
    <property type="gene ID" value="AUR62042288"/>
</dbReference>
<dbReference type="InterPro" id="IPR031315">
    <property type="entry name" value="LNS2/PITP"/>
</dbReference>
<dbReference type="SMR" id="A0A803N8T7"/>
<keyword evidence="4" id="KW-0378">Hydrolase</keyword>
<comment type="similarity">
    <text evidence="2">Belongs to the lipin family.</text>
</comment>
<feature type="domain" description="LNS2/PITP" evidence="6">
    <location>
        <begin position="809"/>
        <end position="965"/>
    </location>
</feature>
<evidence type="ECO:0000259" key="6">
    <source>
        <dbReference type="SMART" id="SM00775"/>
    </source>
</evidence>
<dbReference type="OrthoDB" id="4567at2759"/>
<evidence type="ECO:0000256" key="1">
    <source>
        <dbReference type="ARBA" id="ARBA00001946"/>
    </source>
</evidence>
<evidence type="ECO:0000256" key="2">
    <source>
        <dbReference type="ARBA" id="ARBA00005476"/>
    </source>
</evidence>
<comment type="cofactor">
    <cofactor evidence="1">
        <name>Mg(2+)</name>
        <dbReference type="ChEBI" id="CHEBI:18420"/>
    </cofactor>
</comment>
<dbReference type="Pfam" id="PF16876">
    <property type="entry name" value="Lipin_mid"/>
    <property type="match status" value="1"/>
</dbReference>
<dbReference type="GO" id="GO:0008195">
    <property type="term" value="F:phosphatidate phosphatase activity"/>
    <property type="evidence" value="ECO:0007669"/>
    <property type="project" value="UniProtKB-EC"/>
</dbReference>
<evidence type="ECO:0000256" key="4">
    <source>
        <dbReference type="ARBA" id="ARBA00022801"/>
    </source>
</evidence>
<dbReference type="SMART" id="SM00775">
    <property type="entry name" value="LNS2"/>
    <property type="match status" value="1"/>
</dbReference>
<accession>A0A803N8T7</accession>
<dbReference type="InterPro" id="IPR026058">
    <property type="entry name" value="LIPIN"/>
</dbReference>